<accession>A0ABR2AGT5</accession>
<dbReference type="PANTHER" id="PTHR34456:SF9">
    <property type="entry name" value="MITOVIRUS RNA-DEPENDENT RNA POLYMERASE"/>
    <property type="match status" value="1"/>
</dbReference>
<dbReference type="Pfam" id="PF05919">
    <property type="entry name" value="Mitovir_RNA_pol"/>
    <property type="match status" value="2"/>
</dbReference>
<dbReference type="EMBL" id="JBBPBN010000257">
    <property type="protein sequence ID" value="KAK8491937.1"/>
    <property type="molecule type" value="Genomic_DNA"/>
</dbReference>
<dbReference type="PANTHER" id="PTHR34456">
    <property type="entry name" value="MITOVIRUS RNA-DEPENDENT RNA POLYMERASE"/>
    <property type="match status" value="1"/>
</dbReference>
<gene>
    <name evidence="1" type="ORF">V6N11_014061</name>
</gene>
<reference evidence="1 2" key="1">
    <citation type="journal article" date="2024" name="G3 (Bethesda)">
        <title>Genome assembly of Hibiscus sabdariffa L. provides insights into metabolisms of medicinal natural products.</title>
        <authorList>
            <person name="Kim T."/>
        </authorList>
    </citation>
    <scope>NUCLEOTIDE SEQUENCE [LARGE SCALE GENOMIC DNA]</scope>
    <source>
        <strain evidence="1">TK-2024</strain>
        <tissue evidence="1">Old leaves</tissue>
    </source>
</reference>
<proteinExistence type="predicted"/>
<sequence>MPKNTGKRNGTGDRVVWQECVLRLALKNQVLRNLGELKQRILSHRPEESLEYGTFSVIPSNPRTIKMKLSFSQVNLPIANARLQSTPLPLVSPSEPRTRLSHSVESGAGRRRVFAVGNYVNQRLLRPLHNWLMEALGDLKTDGTFNQSAPLDRLVGAKKIYSIDLKAATDRWPLLIQLDLLKSLFGHEFADEVGNLLGFTMVSSRYQQILDSLGVIVSKDKTLVSDSGCGEFAKKFRTHGLTKDFSPVSFRNVMNSHHLLRIPYHFIFGLAPINPYLRAHLIDLLRKSKAQLEIFFRFFLFFPPTDDSLVQYC</sequence>
<name>A0ABR2AGT5_9ROSI</name>
<comment type="caution">
    <text evidence="1">The sequence shown here is derived from an EMBL/GenBank/DDBJ whole genome shotgun (WGS) entry which is preliminary data.</text>
</comment>
<keyword evidence="2" id="KW-1185">Reference proteome</keyword>
<organism evidence="1 2">
    <name type="scientific">Hibiscus sabdariffa</name>
    <name type="common">roselle</name>
    <dbReference type="NCBI Taxonomy" id="183260"/>
    <lineage>
        <taxon>Eukaryota</taxon>
        <taxon>Viridiplantae</taxon>
        <taxon>Streptophyta</taxon>
        <taxon>Embryophyta</taxon>
        <taxon>Tracheophyta</taxon>
        <taxon>Spermatophyta</taxon>
        <taxon>Magnoliopsida</taxon>
        <taxon>eudicotyledons</taxon>
        <taxon>Gunneridae</taxon>
        <taxon>Pentapetalae</taxon>
        <taxon>rosids</taxon>
        <taxon>malvids</taxon>
        <taxon>Malvales</taxon>
        <taxon>Malvaceae</taxon>
        <taxon>Malvoideae</taxon>
        <taxon>Hibiscus</taxon>
    </lineage>
</organism>
<evidence type="ECO:0000313" key="2">
    <source>
        <dbReference type="Proteomes" id="UP001396334"/>
    </source>
</evidence>
<protein>
    <submittedName>
        <fullName evidence="1">Uncharacterized protein</fullName>
    </submittedName>
</protein>
<dbReference type="InterPro" id="IPR008686">
    <property type="entry name" value="RNA_pol_mitovir"/>
</dbReference>
<dbReference type="Proteomes" id="UP001396334">
    <property type="component" value="Unassembled WGS sequence"/>
</dbReference>
<evidence type="ECO:0000313" key="1">
    <source>
        <dbReference type="EMBL" id="KAK8491937.1"/>
    </source>
</evidence>